<reference evidence="1 2" key="1">
    <citation type="submission" date="2019-05" db="EMBL/GenBank/DDBJ databases">
        <title>Ruegeria sp. nov., isolated from tidal flat.</title>
        <authorList>
            <person name="Kim W."/>
        </authorList>
    </citation>
    <scope>NUCLEOTIDE SEQUENCE [LARGE SCALE GENOMIC DNA]</scope>
    <source>
        <strain evidence="1 2">CAU 1488</strain>
    </source>
</reference>
<proteinExistence type="predicted"/>
<sequence>MTVGKAPASARKNSVRKQGGKNVKDNAILWDLEARFWTSGADSARTMTSENAVMILPYPPGILRGNLIWKHVKQNAVWRTVEMKDRSETSHGVVAVLAYLAIAEKPGSPIYKALCASTYLLDDGGWLRLSHQQTPTA</sequence>
<accession>A0ABY2X1M7</accession>
<comment type="caution">
    <text evidence="1">The sequence shown here is derived from an EMBL/GenBank/DDBJ whole genome shotgun (WGS) entry which is preliminary data.</text>
</comment>
<evidence type="ECO:0000313" key="2">
    <source>
        <dbReference type="Proteomes" id="UP001193035"/>
    </source>
</evidence>
<dbReference type="Proteomes" id="UP001193035">
    <property type="component" value="Unassembled WGS sequence"/>
</dbReference>
<evidence type="ECO:0000313" key="1">
    <source>
        <dbReference type="EMBL" id="TMV09146.1"/>
    </source>
</evidence>
<organism evidence="1 2">
    <name type="scientific">Ruegeria sediminis</name>
    <dbReference type="NCBI Taxonomy" id="2583820"/>
    <lineage>
        <taxon>Bacteria</taxon>
        <taxon>Pseudomonadati</taxon>
        <taxon>Pseudomonadota</taxon>
        <taxon>Alphaproteobacteria</taxon>
        <taxon>Rhodobacterales</taxon>
        <taxon>Roseobacteraceae</taxon>
        <taxon>Ruegeria</taxon>
    </lineage>
</organism>
<protein>
    <recommendedName>
        <fullName evidence="3">Nuclear transport factor 2 family protein</fullName>
    </recommendedName>
</protein>
<gene>
    <name evidence="1" type="ORF">FGK63_08550</name>
</gene>
<name>A0ABY2X1M7_9RHOB</name>
<keyword evidence="2" id="KW-1185">Reference proteome</keyword>
<dbReference type="RefSeq" id="WP_138841176.1">
    <property type="nucleotide sequence ID" value="NZ_VCPD01000002.1"/>
</dbReference>
<dbReference type="EMBL" id="VCPD01000002">
    <property type="protein sequence ID" value="TMV09146.1"/>
    <property type="molecule type" value="Genomic_DNA"/>
</dbReference>
<evidence type="ECO:0008006" key="3">
    <source>
        <dbReference type="Google" id="ProtNLM"/>
    </source>
</evidence>